<sequence>MTASVNASPSGLRRVRALLPVRADFVAMTRNPRRDLLAGLTVAIVALPLALGFGVSSGLGAEAGLATAVVAGALAAVFGGSNLQVSGPTGAMTVVLVPIVAEHGPGGVLTVGLMAGALLIGLALLRAGRSMRYVPAPVVEGFTFGIAGVIALQQIPNALGVAAPEGDKVLVVAWRAVQEFAAHPDVTALSITVGVAGLMLLGARRFPTVPFSVVAVVLATVAVQVFDLGAEPIGALPAGLPAPSLGFVEVSALGSLVAPAVAVAALAALESLLSATVADGMTVDQKHDPDRELFGQGVANLAAPLFGGVPATAAIARTAVNVRTGASSRLAALTHAAVLAVIVFAAAPLVSRIPLAALAGVLLATAVRMVEVGALRAMARATRSDAVVLVLTAVATLVLDLVLAVVIGLVVAGALALRAVAGEARMDRVDLREGEGMEAETPGAHSEEEHALLAEHIVAYRIDGPLFFAGAHRFLLTLSEVADVRVVILRMSRVTTVDASGALMLKDAVHQLNRRGIAVFASGIRPEQRRALESVGALELLRREGREYATTPEAIAGARERLREAGVLVPEQGPADAGACAGSGAEGSGAGASVVRTGSGAGSGVGSGAGSGAEGGGR</sequence>
<feature type="transmembrane region" description="Helical" evidence="6">
    <location>
        <begin position="246"/>
        <end position="269"/>
    </location>
</feature>
<dbReference type="Proteomes" id="UP000253779">
    <property type="component" value="Chromosome"/>
</dbReference>
<feature type="transmembrane region" description="Helical" evidence="6">
    <location>
        <begin position="330"/>
        <end position="349"/>
    </location>
</feature>
<gene>
    <name evidence="8" type="ORF">DTW94_06795</name>
</gene>
<protein>
    <submittedName>
        <fullName evidence="8">SulP family inorganic anion transporter</fullName>
    </submittedName>
</protein>
<feature type="domain" description="STAS" evidence="7">
    <location>
        <begin position="447"/>
        <end position="558"/>
    </location>
</feature>
<dbReference type="InterPro" id="IPR002645">
    <property type="entry name" value="STAS_dom"/>
</dbReference>
<reference evidence="8 9" key="1">
    <citation type="submission" date="2018-07" db="EMBL/GenBank/DDBJ databases">
        <title>Complete genome sequence of soil actinomycete Streptomyces cavourensis tj430.</title>
        <authorList>
            <person name="Wang P."/>
            <person name="Huang Y."/>
        </authorList>
    </citation>
    <scope>NUCLEOTIDE SEQUENCE [LARGE SCALE GENOMIC DNA]</scope>
    <source>
        <strain evidence="8 9">TJ430</strain>
    </source>
</reference>
<evidence type="ECO:0000256" key="3">
    <source>
        <dbReference type="ARBA" id="ARBA00022989"/>
    </source>
</evidence>
<evidence type="ECO:0000256" key="1">
    <source>
        <dbReference type="ARBA" id="ARBA00004141"/>
    </source>
</evidence>
<evidence type="ECO:0000256" key="4">
    <source>
        <dbReference type="ARBA" id="ARBA00023136"/>
    </source>
</evidence>
<dbReference type="PROSITE" id="PS50801">
    <property type="entry name" value="STAS"/>
    <property type="match status" value="1"/>
</dbReference>
<dbReference type="GO" id="GO:0016020">
    <property type="term" value="C:membrane"/>
    <property type="evidence" value="ECO:0007669"/>
    <property type="project" value="UniProtKB-SubCell"/>
</dbReference>
<feature type="transmembrane region" description="Helical" evidence="6">
    <location>
        <begin position="36"/>
        <end position="56"/>
    </location>
</feature>
<dbReference type="AlphaFoldDB" id="A0AAD0Q2L0"/>
<feature type="compositionally biased region" description="Gly residues" evidence="5">
    <location>
        <begin position="599"/>
        <end position="618"/>
    </location>
</feature>
<dbReference type="InterPro" id="IPR036513">
    <property type="entry name" value="STAS_dom_sf"/>
</dbReference>
<name>A0AAD0Q2L0_9ACTN</name>
<dbReference type="EMBL" id="CP030930">
    <property type="protein sequence ID" value="AXI71043.1"/>
    <property type="molecule type" value="Genomic_DNA"/>
</dbReference>
<keyword evidence="4 6" id="KW-0472">Membrane</keyword>
<keyword evidence="3 6" id="KW-1133">Transmembrane helix</keyword>
<feature type="transmembrane region" description="Helical" evidence="6">
    <location>
        <begin position="63"/>
        <end position="85"/>
    </location>
</feature>
<comment type="subcellular location">
    <subcellularLocation>
        <location evidence="1">Membrane</location>
        <topology evidence="1">Multi-pass membrane protein</topology>
    </subcellularLocation>
</comment>
<organism evidence="8 9">
    <name type="scientific">Streptomyces cavourensis</name>
    <dbReference type="NCBI Taxonomy" id="67258"/>
    <lineage>
        <taxon>Bacteria</taxon>
        <taxon>Bacillati</taxon>
        <taxon>Actinomycetota</taxon>
        <taxon>Actinomycetes</taxon>
        <taxon>Kitasatosporales</taxon>
        <taxon>Streptomycetaceae</taxon>
        <taxon>Streptomyces</taxon>
    </lineage>
</organism>
<evidence type="ECO:0000256" key="5">
    <source>
        <dbReference type="SAM" id="MobiDB-lite"/>
    </source>
</evidence>
<feature type="transmembrane region" description="Helical" evidence="6">
    <location>
        <begin position="355"/>
        <end position="375"/>
    </location>
</feature>
<evidence type="ECO:0000259" key="7">
    <source>
        <dbReference type="PROSITE" id="PS50801"/>
    </source>
</evidence>
<dbReference type="Pfam" id="PF01740">
    <property type="entry name" value="STAS"/>
    <property type="match status" value="1"/>
</dbReference>
<dbReference type="RefSeq" id="WP_114930294.1">
    <property type="nucleotide sequence ID" value="NZ_CP030930.1"/>
</dbReference>
<accession>A0AAD0Q2L0</accession>
<dbReference type="GO" id="GO:0055085">
    <property type="term" value="P:transmembrane transport"/>
    <property type="evidence" value="ECO:0007669"/>
    <property type="project" value="InterPro"/>
</dbReference>
<proteinExistence type="predicted"/>
<evidence type="ECO:0000256" key="6">
    <source>
        <dbReference type="SAM" id="Phobius"/>
    </source>
</evidence>
<feature type="region of interest" description="Disordered" evidence="5">
    <location>
        <begin position="576"/>
        <end position="618"/>
    </location>
</feature>
<dbReference type="InterPro" id="IPR001902">
    <property type="entry name" value="SLC26A/SulP_fam"/>
</dbReference>
<feature type="transmembrane region" description="Helical" evidence="6">
    <location>
        <begin position="387"/>
        <end position="417"/>
    </location>
</feature>
<keyword evidence="2 6" id="KW-0812">Transmembrane</keyword>
<feature type="transmembrane region" description="Helical" evidence="6">
    <location>
        <begin position="208"/>
        <end position="226"/>
    </location>
</feature>
<evidence type="ECO:0000313" key="8">
    <source>
        <dbReference type="EMBL" id="AXI71043.1"/>
    </source>
</evidence>
<feature type="transmembrane region" description="Helical" evidence="6">
    <location>
        <begin position="105"/>
        <end position="125"/>
    </location>
</feature>
<dbReference type="Pfam" id="PF00916">
    <property type="entry name" value="Sulfate_transp"/>
    <property type="match status" value="1"/>
</dbReference>
<dbReference type="PANTHER" id="PTHR11814">
    <property type="entry name" value="SULFATE TRANSPORTER"/>
    <property type="match status" value="1"/>
</dbReference>
<dbReference type="SUPFAM" id="SSF52091">
    <property type="entry name" value="SpoIIaa-like"/>
    <property type="match status" value="1"/>
</dbReference>
<dbReference type="InterPro" id="IPR011547">
    <property type="entry name" value="SLC26A/SulP_dom"/>
</dbReference>
<dbReference type="CDD" id="cd07042">
    <property type="entry name" value="STAS_SulP_like_sulfate_transporter"/>
    <property type="match status" value="1"/>
</dbReference>
<evidence type="ECO:0000313" key="9">
    <source>
        <dbReference type="Proteomes" id="UP000253779"/>
    </source>
</evidence>
<dbReference type="Gene3D" id="3.30.750.24">
    <property type="entry name" value="STAS domain"/>
    <property type="match status" value="1"/>
</dbReference>
<evidence type="ECO:0000256" key="2">
    <source>
        <dbReference type="ARBA" id="ARBA00022692"/>
    </source>
</evidence>